<name>D2VH83_NAEGR</name>
<dbReference type="Pfam" id="PF25021">
    <property type="entry name" value="TEN_NHL"/>
    <property type="match status" value="1"/>
</dbReference>
<dbReference type="STRING" id="5762.D2VH83"/>
<keyword evidence="1" id="KW-0732">Signal</keyword>
<dbReference type="InterPro" id="IPR056822">
    <property type="entry name" value="TEN_NHL"/>
</dbReference>
<dbReference type="EMBL" id="GG738871">
    <property type="protein sequence ID" value="EFC43846.1"/>
    <property type="molecule type" value="Genomic_DNA"/>
</dbReference>
<dbReference type="VEuPathDB" id="AmoebaDB:NAEGRDRAFT_68122"/>
<dbReference type="InterPro" id="IPR011042">
    <property type="entry name" value="6-blade_b-propeller_TolB-like"/>
</dbReference>
<feature type="domain" description="Teneurin NHL" evidence="2">
    <location>
        <begin position="485"/>
        <end position="721"/>
    </location>
</feature>
<evidence type="ECO:0000313" key="4">
    <source>
        <dbReference type="Proteomes" id="UP000006671"/>
    </source>
</evidence>
<protein>
    <submittedName>
        <fullName evidence="3">Predicted protein</fullName>
    </submittedName>
</protein>
<evidence type="ECO:0000259" key="2">
    <source>
        <dbReference type="Pfam" id="PF25021"/>
    </source>
</evidence>
<proteinExistence type="predicted"/>
<dbReference type="SUPFAM" id="SSF101898">
    <property type="entry name" value="NHL repeat"/>
    <property type="match status" value="1"/>
</dbReference>
<dbReference type="Gene3D" id="2.120.10.30">
    <property type="entry name" value="TolB, C-terminal domain"/>
    <property type="match status" value="3"/>
</dbReference>
<evidence type="ECO:0000256" key="1">
    <source>
        <dbReference type="SAM" id="SignalP"/>
    </source>
</evidence>
<dbReference type="KEGG" id="ngr:NAEGRDRAFT_68122"/>
<accession>D2VH83</accession>
<dbReference type="eggNOG" id="KOG4659">
    <property type="taxonomic scope" value="Eukaryota"/>
</dbReference>
<dbReference type="SUPFAM" id="SSF63825">
    <property type="entry name" value="YWTD domain"/>
    <property type="match status" value="1"/>
</dbReference>
<feature type="chain" id="PRO_5003037588" evidence="1">
    <location>
        <begin position="19"/>
        <end position="836"/>
    </location>
</feature>
<evidence type="ECO:0000313" key="3">
    <source>
        <dbReference type="EMBL" id="EFC43846.1"/>
    </source>
</evidence>
<dbReference type="InParanoid" id="D2VH83"/>
<dbReference type="PANTHER" id="PTHR46388">
    <property type="entry name" value="NHL REPEAT-CONTAINING PROTEIN 2"/>
    <property type="match status" value="1"/>
</dbReference>
<feature type="signal peptide" evidence="1">
    <location>
        <begin position="1"/>
        <end position="18"/>
    </location>
</feature>
<dbReference type="OrthoDB" id="342730at2759"/>
<dbReference type="PANTHER" id="PTHR46388:SF2">
    <property type="entry name" value="NHL REPEAT-CONTAINING PROTEIN 2"/>
    <property type="match status" value="1"/>
</dbReference>
<dbReference type="GeneID" id="8847655"/>
<sequence>MRLLILLSLFLFVQLGYSKLVAYRWEPISGVGKFSTAFANAYQSENQPEIIYFQESSFRIFKFNQTSGDRKLLVGCYSGCMTENSVSTGDINSATTVYLTITSFHVDETSYDTIYIATNKQIYKFQNGNLILLSKQLGTSTTIQEGSALSNTIFTKIGSISRDPIGNLYICDESNLYRVDLNGIIKFMSLRDGFTLTKKDGFSNETMFSTYISNIRYHKGYLYGCDLFSIFKINLQTWWMTVIQGRKFDGNTNDGPALDAKLNFVYGFAVSPIDDSIYLSNLGYWKVINQTTGNISTILLFDSSIVSPTFFSPNHIFHAQAIMKADLSLKQVYPILNINGAIIDGTNVQNRVFDSIAAIAFNQSSNELLIADSNFGFNLKKVDLTTGTVSTIPLIDKFSNVSCWNSSEETNESFIRSKFIPNALQLRNSDLYVSSTKMIQKIDVSKGNGCLYAGSITGDRLRKKGPPSSIILKNPTGIFCLDSFSTIYIADTDNHRILKYTSNEMVEVIAGIGFQGFSGDGGLAINAQLNKPHSVHFDKNSGNIYIADSGNHRIRMIFPNGTITTIVGSGTNGFNGDGLNPLETHLNLPKYVFYDSEILYISDSFNHRVRSFFNGTISTVLGNGITGSSLVPNNPKETQLNSPFGLFVSNHNLFVADTYNHRILCVYYDFKVEIIAGTGESGYNGDGMVATQAKLFLPSMVYVIDQSIYIADTANNKIRIINGGVISSFHEKILSPIGLCSEVPYFVYTAGNLVLSNGRTEPLVGGIADGSNVFYANVNPTKILLTTDNKMVISESETNRIRMIDNIKGGIKTISGTVKKLGLTFRLGLGLGMAKT</sequence>
<keyword evidence="4" id="KW-1185">Reference proteome</keyword>
<reference evidence="3 4" key="1">
    <citation type="journal article" date="2010" name="Cell">
        <title>The genome of Naegleria gruberi illuminates early eukaryotic versatility.</title>
        <authorList>
            <person name="Fritz-Laylin L.K."/>
            <person name="Prochnik S.E."/>
            <person name="Ginger M.L."/>
            <person name="Dacks J.B."/>
            <person name="Carpenter M.L."/>
            <person name="Field M.C."/>
            <person name="Kuo A."/>
            <person name="Paredez A."/>
            <person name="Chapman J."/>
            <person name="Pham J."/>
            <person name="Shu S."/>
            <person name="Neupane R."/>
            <person name="Cipriano M."/>
            <person name="Mancuso J."/>
            <person name="Tu H."/>
            <person name="Salamov A."/>
            <person name="Lindquist E."/>
            <person name="Shapiro H."/>
            <person name="Lucas S."/>
            <person name="Grigoriev I.V."/>
            <person name="Cande W.Z."/>
            <person name="Fulton C."/>
            <person name="Rokhsar D.S."/>
            <person name="Dawson S.C."/>
        </authorList>
    </citation>
    <scope>NUCLEOTIDE SEQUENCE [LARGE SCALE GENOMIC DNA]</scope>
    <source>
        <strain evidence="3 4">NEG-M</strain>
    </source>
</reference>
<dbReference type="RefSeq" id="XP_002676590.1">
    <property type="nucleotide sequence ID" value="XM_002676544.1"/>
</dbReference>
<gene>
    <name evidence="3" type="ORF">NAEGRDRAFT_68122</name>
</gene>
<dbReference type="Proteomes" id="UP000006671">
    <property type="component" value="Unassembled WGS sequence"/>
</dbReference>
<dbReference type="AlphaFoldDB" id="D2VH83"/>
<organism evidence="4">
    <name type="scientific">Naegleria gruberi</name>
    <name type="common">Amoeba</name>
    <dbReference type="NCBI Taxonomy" id="5762"/>
    <lineage>
        <taxon>Eukaryota</taxon>
        <taxon>Discoba</taxon>
        <taxon>Heterolobosea</taxon>
        <taxon>Tetramitia</taxon>
        <taxon>Eutetramitia</taxon>
        <taxon>Vahlkampfiidae</taxon>
        <taxon>Naegleria</taxon>
    </lineage>
</organism>